<feature type="region of interest" description="Disordered" evidence="1">
    <location>
        <begin position="51"/>
        <end position="70"/>
    </location>
</feature>
<reference evidence="3" key="3">
    <citation type="submission" date="2022-01" db="UniProtKB">
        <authorList>
            <consortium name="EnsemblPlants"/>
        </authorList>
    </citation>
    <scope>IDENTIFICATION</scope>
    <source>
        <strain evidence="3">subsp. vulgare</strain>
    </source>
</reference>
<sequence>MTIQELHRELLQEQIRQRVIVAELAKQQQLEADFQRELLYRDVDARFRQITMPRHGTSPLPHDEPRDVPVPLARRPVKDRIEEWYQPPWCSLASEEDEPMVGAKRHKNALSGVKRKRTAEDPSWICSMCDAKCYNETDLQNHLRGRRHQENIEALQGQDKGAEARLHEKGVAQLADKNLKPVSKWLCSICDANCTSQSDLANHLRGRRHQRKIEAFQGEGKGSEARLHEKNMPLLADNNQKQVPRWMCSICSANCKSQSDLSSHLRSRRHQENIEAFQGEGKGSEAMLHEKKMPQLAANNQKPVPRWTCDICSVNCTSQSVLESHLRGRRHQENIEALQGDDKGTEVSRWTCDICNVNCTSECDLESHVRGRRHQENIEAFQGEGKGSEARLHEKKMLQLADNNQEPVSRWMCNICNANCTSESDLENHLRGRRHQENIEALQGDGKDPEVSGWTCDICNANCTSQSDLDSHLRGRRHQENVEAFQGGGKGTEASRWICDICNANCMSQSDFESHLKGRRHQSNVQA</sequence>
<dbReference type="Gramene" id="HORVU.MOREX.r3.7HG0681960.1">
    <property type="protein sequence ID" value="HORVU.MOREX.r3.7HG0681960.1"/>
    <property type="gene ID" value="HORVU.MOREX.r3.7HG0681960"/>
</dbReference>
<evidence type="ECO:0000313" key="4">
    <source>
        <dbReference type="Proteomes" id="UP000011116"/>
    </source>
</evidence>
<dbReference type="SMART" id="SM00451">
    <property type="entry name" value="ZnF_U1"/>
    <property type="match status" value="8"/>
</dbReference>
<proteinExistence type="predicted"/>
<dbReference type="PANTHER" id="PTHR47487">
    <property type="entry name" value="OS06G0651300 PROTEIN-RELATED"/>
    <property type="match status" value="1"/>
</dbReference>
<dbReference type="InterPro" id="IPR036236">
    <property type="entry name" value="Znf_C2H2_sf"/>
</dbReference>
<feature type="domain" description="C2H2-type" evidence="2">
    <location>
        <begin position="413"/>
        <end position="435"/>
    </location>
</feature>
<dbReference type="GO" id="GO:0003676">
    <property type="term" value="F:nucleic acid binding"/>
    <property type="evidence" value="ECO:0007669"/>
    <property type="project" value="InterPro"/>
</dbReference>
<dbReference type="PROSITE" id="PS00028">
    <property type="entry name" value="ZINC_FINGER_C2H2_1"/>
    <property type="match status" value="8"/>
</dbReference>
<dbReference type="Pfam" id="PF12874">
    <property type="entry name" value="zf-met"/>
    <property type="match status" value="8"/>
</dbReference>
<evidence type="ECO:0000259" key="2">
    <source>
        <dbReference type="PROSITE" id="PS00028"/>
    </source>
</evidence>
<reference evidence="3" key="2">
    <citation type="submission" date="2020-10" db="EMBL/GenBank/DDBJ databases">
        <authorList>
            <person name="Scholz U."/>
            <person name="Mascher M."/>
            <person name="Fiebig A."/>
        </authorList>
    </citation>
    <scope>NUCLEOTIDE SEQUENCE [LARGE SCALE GENOMIC DNA]</scope>
    <source>
        <strain evidence="3">cv. Morex</strain>
    </source>
</reference>
<dbReference type="EnsemblPlants" id="HORVU.MOREX.r3.7HG0681960.1">
    <property type="protein sequence ID" value="HORVU.MOREX.r3.7HG0681960.1"/>
    <property type="gene ID" value="HORVU.MOREX.r3.7HG0681960"/>
</dbReference>
<feature type="domain" description="C2H2-type" evidence="2">
    <location>
        <begin position="187"/>
        <end position="209"/>
    </location>
</feature>
<feature type="domain" description="C2H2-type" evidence="2">
    <location>
        <begin position="499"/>
        <end position="521"/>
    </location>
</feature>
<dbReference type="Gene3D" id="3.30.160.60">
    <property type="entry name" value="Classic Zinc Finger"/>
    <property type="match status" value="8"/>
</dbReference>
<evidence type="ECO:0000313" key="3">
    <source>
        <dbReference type="EnsemblPlants" id="HORVU.MOREX.r3.7HG0681960.1"/>
    </source>
</evidence>
<dbReference type="GO" id="GO:0008270">
    <property type="term" value="F:zinc ion binding"/>
    <property type="evidence" value="ECO:0007669"/>
    <property type="project" value="InterPro"/>
</dbReference>
<dbReference type="PANTHER" id="PTHR47487:SF4">
    <property type="entry name" value="OS08G0441900 PROTEIN"/>
    <property type="match status" value="1"/>
</dbReference>
<protein>
    <recommendedName>
        <fullName evidence="2">C2H2-type domain-containing protein</fullName>
    </recommendedName>
</protein>
<feature type="domain" description="C2H2-type" evidence="2">
    <location>
        <begin position="126"/>
        <end position="148"/>
    </location>
</feature>
<keyword evidence="4" id="KW-1185">Reference proteome</keyword>
<dbReference type="InterPro" id="IPR013087">
    <property type="entry name" value="Znf_C2H2_type"/>
</dbReference>
<dbReference type="Gramene" id="HORVU.MOREX.r2.7HG0566130.1">
    <property type="protein sequence ID" value="HORVU.MOREX.r2.7HG0566130.1"/>
    <property type="gene ID" value="HORVU.MOREX.r2.7HG0566130"/>
</dbReference>
<reference evidence="4" key="1">
    <citation type="journal article" date="2012" name="Nature">
        <title>A physical, genetic and functional sequence assembly of the barley genome.</title>
        <authorList>
            <consortium name="The International Barley Genome Sequencing Consortium"/>
            <person name="Mayer K.F."/>
            <person name="Waugh R."/>
            <person name="Brown J.W."/>
            <person name="Schulman A."/>
            <person name="Langridge P."/>
            <person name="Platzer M."/>
            <person name="Fincher G.B."/>
            <person name="Muehlbauer G.J."/>
            <person name="Sato K."/>
            <person name="Close T.J."/>
            <person name="Wise R.P."/>
            <person name="Stein N."/>
        </authorList>
    </citation>
    <scope>NUCLEOTIDE SEQUENCE [LARGE SCALE GENOMIC DNA]</scope>
    <source>
        <strain evidence="4">cv. Morex</strain>
    </source>
</reference>
<name>A0A8I6YEF8_HORVV</name>
<feature type="domain" description="C2H2-type" evidence="2">
    <location>
        <begin position="352"/>
        <end position="374"/>
    </location>
</feature>
<feature type="domain" description="C2H2-type" evidence="2">
    <location>
        <begin position="309"/>
        <end position="331"/>
    </location>
</feature>
<dbReference type="InterPro" id="IPR003604">
    <property type="entry name" value="Matrin/U1-like-C_Znf_C2H2"/>
</dbReference>
<accession>A0A8I6YEF8</accession>
<evidence type="ECO:0000256" key="1">
    <source>
        <dbReference type="SAM" id="MobiDB-lite"/>
    </source>
</evidence>
<organism evidence="3 4">
    <name type="scientific">Hordeum vulgare subsp. vulgare</name>
    <name type="common">Domesticated barley</name>
    <dbReference type="NCBI Taxonomy" id="112509"/>
    <lineage>
        <taxon>Eukaryota</taxon>
        <taxon>Viridiplantae</taxon>
        <taxon>Streptophyta</taxon>
        <taxon>Embryophyta</taxon>
        <taxon>Tracheophyta</taxon>
        <taxon>Spermatophyta</taxon>
        <taxon>Magnoliopsida</taxon>
        <taxon>Liliopsida</taxon>
        <taxon>Poales</taxon>
        <taxon>Poaceae</taxon>
        <taxon>BOP clade</taxon>
        <taxon>Pooideae</taxon>
        <taxon>Triticodae</taxon>
        <taxon>Triticeae</taxon>
        <taxon>Hordeinae</taxon>
        <taxon>Hordeum</taxon>
    </lineage>
</organism>
<feature type="domain" description="C2H2-type" evidence="2">
    <location>
        <begin position="456"/>
        <end position="478"/>
    </location>
</feature>
<dbReference type="SUPFAM" id="SSF57667">
    <property type="entry name" value="beta-beta-alpha zinc fingers"/>
    <property type="match status" value="8"/>
</dbReference>
<dbReference type="Proteomes" id="UP000011116">
    <property type="component" value="Chromosome 7H"/>
</dbReference>
<feature type="domain" description="C2H2-type" evidence="2">
    <location>
        <begin position="248"/>
        <end position="270"/>
    </location>
</feature>
<dbReference type="AlphaFoldDB" id="A0A8I6YEF8"/>
<dbReference type="SMART" id="SM00355">
    <property type="entry name" value="ZnF_C2H2"/>
    <property type="match status" value="8"/>
</dbReference>